<proteinExistence type="predicted"/>
<dbReference type="Gene3D" id="3.40.50.720">
    <property type="entry name" value="NAD(P)-binding Rossmann-like Domain"/>
    <property type="match status" value="1"/>
</dbReference>
<dbReference type="InterPro" id="IPR036291">
    <property type="entry name" value="NAD(P)-bd_dom_sf"/>
</dbReference>
<protein>
    <submittedName>
        <fullName evidence="1">Uncharacterized protein</fullName>
    </submittedName>
</protein>
<organism evidence="1 2">
    <name type="scientific">Teladorsagia circumcincta</name>
    <name type="common">Brown stomach worm</name>
    <name type="synonym">Ostertagia circumcincta</name>
    <dbReference type="NCBI Taxonomy" id="45464"/>
    <lineage>
        <taxon>Eukaryota</taxon>
        <taxon>Metazoa</taxon>
        <taxon>Ecdysozoa</taxon>
        <taxon>Nematoda</taxon>
        <taxon>Chromadorea</taxon>
        <taxon>Rhabditida</taxon>
        <taxon>Rhabditina</taxon>
        <taxon>Rhabditomorpha</taxon>
        <taxon>Strongyloidea</taxon>
        <taxon>Trichostrongylidae</taxon>
        <taxon>Teladorsagia</taxon>
    </lineage>
</organism>
<dbReference type="PANTHER" id="PTHR44115">
    <property type="entry name" value="PROTEIN CBG09704"/>
    <property type="match status" value="1"/>
</dbReference>
<dbReference type="AlphaFoldDB" id="A0A2G9UJ88"/>
<dbReference type="OrthoDB" id="47007at2759"/>
<sequence>MWAVSRAYQTGHPGLISTNFVQRQGVPAELMRKAERKIAGSHSRVPCGRPGTPEGVAEAILFLADRYIIQNQLVTRQYCDIASAQQAA</sequence>
<name>A0A2G9UJ88_TELCI</name>
<dbReference type="EMBL" id="KZ346352">
    <property type="protein sequence ID" value="PIO70213.1"/>
    <property type="molecule type" value="Genomic_DNA"/>
</dbReference>
<dbReference type="PANTHER" id="PTHR44115:SF2">
    <property type="entry name" value="NAD(P)-BINDING PROTEIN"/>
    <property type="match status" value="1"/>
</dbReference>
<gene>
    <name evidence="1" type="ORF">TELCIR_07946</name>
</gene>
<dbReference type="Proteomes" id="UP000230423">
    <property type="component" value="Unassembled WGS sequence"/>
</dbReference>
<accession>A0A2G9UJ88</accession>
<evidence type="ECO:0000313" key="2">
    <source>
        <dbReference type="Proteomes" id="UP000230423"/>
    </source>
</evidence>
<keyword evidence="2" id="KW-1185">Reference proteome</keyword>
<dbReference type="SUPFAM" id="SSF51735">
    <property type="entry name" value="NAD(P)-binding Rossmann-fold domains"/>
    <property type="match status" value="1"/>
</dbReference>
<reference evidence="1 2" key="1">
    <citation type="submission" date="2015-09" db="EMBL/GenBank/DDBJ databases">
        <title>Draft genome of the parasitic nematode Teladorsagia circumcincta isolate WARC Sus (inbred).</title>
        <authorList>
            <person name="Mitreva M."/>
        </authorList>
    </citation>
    <scope>NUCLEOTIDE SEQUENCE [LARGE SCALE GENOMIC DNA]</scope>
    <source>
        <strain evidence="1 2">S</strain>
    </source>
</reference>
<evidence type="ECO:0000313" key="1">
    <source>
        <dbReference type="EMBL" id="PIO70213.1"/>
    </source>
</evidence>